<gene>
    <name evidence="5" type="ORF">HMPREF0444_1480</name>
</gene>
<proteinExistence type="predicted"/>
<dbReference type="SUPFAM" id="SSF52540">
    <property type="entry name" value="P-loop containing nucleoside triphosphate hydrolases"/>
    <property type="match status" value="1"/>
</dbReference>
<dbReference type="Gene3D" id="3.40.50.300">
    <property type="entry name" value="P-loop containing nucleotide triphosphate hydrolases"/>
    <property type="match status" value="1"/>
</dbReference>
<dbReference type="InterPro" id="IPR003593">
    <property type="entry name" value="AAA+_ATPase"/>
</dbReference>
<evidence type="ECO:0000256" key="1">
    <source>
        <dbReference type="ARBA" id="ARBA00022448"/>
    </source>
</evidence>
<dbReference type="GO" id="GO:0016887">
    <property type="term" value="F:ATP hydrolysis activity"/>
    <property type="evidence" value="ECO:0007669"/>
    <property type="project" value="InterPro"/>
</dbReference>
<keyword evidence="2" id="KW-0547">Nucleotide-binding</keyword>
<dbReference type="PROSITE" id="PS50893">
    <property type="entry name" value="ABC_TRANSPORTER_2"/>
    <property type="match status" value="1"/>
</dbReference>
<dbReference type="GO" id="GO:0005524">
    <property type="term" value="F:ATP binding"/>
    <property type="evidence" value="ECO:0007669"/>
    <property type="project" value="UniProtKB-KW"/>
</dbReference>
<dbReference type="Pfam" id="PF00005">
    <property type="entry name" value="ABC_tran"/>
    <property type="match status" value="1"/>
</dbReference>
<feature type="domain" description="ABC transporter" evidence="4">
    <location>
        <begin position="23"/>
        <end position="253"/>
    </location>
</feature>
<dbReference type="SMART" id="SM00382">
    <property type="entry name" value="AAA"/>
    <property type="match status" value="1"/>
</dbReference>
<dbReference type="InterPro" id="IPR003439">
    <property type="entry name" value="ABC_transporter-like_ATP-bd"/>
</dbReference>
<dbReference type="HOGENOM" id="CLU_000604_1_11_9"/>
<dbReference type="EMBL" id="ACKZ01000021">
    <property type="protein sequence ID" value="EEW36748.1"/>
    <property type="molecule type" value="Genomic_DNA"/>
</dbReference>
<evidence type="ECO:0000256" key="3">
    <source>
        <dbReference type="ARBA" id="ARBA00022840"/>
    </source>
</evidence>
<dbReference type="PANTHER" id="PTHR42734">
    <property type="entry name" value="METAL TRANSPORT SYSTEM ATP-BINDING PROTEIN TM_0124-RELATED"/>
    <property type="match status" value="1"/>
</dbReference>
<dbReference type="eggNOG" id="COG1121">
    <property type="taxonomic scope" value="Bacteria"/>
</dbReference>
<dbReference type="PANTHER" id="PTHR42734:SF4">
    <property type="entry name" value="HIGH-AFFINITY ZINC UPTAKE SYSTEM ATP-BINDING PROTEIN ZNUC"/>
    <property type="match status" value="1"/>
</dbReference>
<dbReference type="AlphaFoldDB" id="C8NHT5"/>
<organism evidence="5 6">
    <name type="scientific">Granulicatella adiacens ATCC 49175</name>
    <dbReference type="NCBI Taxonomy" id="638301"/>
    <lineage>
        <taxon>Bacteria</taxon>
        <taxon>Bacillati</taxon>
        <taxon>Bacillota</taxon>
        <taxon>Bacilli</taxon>
        <taxon>Lactobacillales</taxon>
        <taxon>Carnobacteriaceae</taxon>
        <taxon>Granulicatella</taxon>
    </lineage>
</organism>
<keyword evidence="6" id="KW-1185">Reference proteome</keyword>
<dbReference type="PROSITE" id="PS00211">
    <property type="entry name" value="ABC_TRANSPORTER_1"/>
    <property type="match status" value="1"/>
</dbReference>
<reference evidence="5 6" key="1">
    <citation type="submission" date="2009-08" db="EMBL/GenBank/DDBJ databases">
        <authorList>
            <person name="Muzny D."/>
            <person name="Qin X."/>
            <person name="Deng J."/>
            <person name="Jiang H."/>
            <person name="Liu Y."/>
            <person name="Qu J."/>
            <person name="Song X.-Z."/>
            <person name="Zhang L."/>
            <person name="Thornton R."/>
            <person name="Coyle M."/>
            <person name="Francisco L."/>
            <person name="Jackson L."/>
            <person name="Javaid M."/>
            <person name="Korchina V."/>
            <person name="Kovar C."/>
            <person name="Mata R."/>
            <person name="Mathew T."/>
            <person name="Ngo R."/>
            <person name="Nguyen L."/>
            <person name="Nguyen N."/>
            <person name="Okwuonu G."/>
            <person name="Ongeri F."/>
            <person name="Pham C."/>
            <person name="Simmons D."/>
            <person name="Wilczek-Boney K."/>
            <person name="Hale W."/>
            <person name="Jakkamsetti A."/>
            <person name="Pham P."/>
            <person name="Ruth R."/>
            <person name="San Lucas F."/>
            <person name="Warren J."/>
            <person name="Zhang J."/>
            <person name="Zhao Z."/>
            <person name="Zhou C."/>
            <person name="Zhu D."/>
            <person name="Lee S."/>
            <person name="Bess C."/>
            <person name="Blankenburg K."/>
            <person name="Forbes L."/>
            <person name="Fu Q."/>
            <person name="Gubbala S."/>
            <person name="Hirani K."/>
            <person name="Jayaseelan J.C."/>
            <person name="Lara F."/>
            <person name="Munidasa M."/>
            <person name="Palculict T."/>
            <person name="Patil S."/>
            <person name="Pu L.-L."/>
            <person name="Saada N."/>
            <person name="Tang L."/>
            <person name="Weissenberger G."/>
            <person name="Zhu Y."/>
            <person name="Hemphill L."/>
            <person name="Shang Y."/>
            <person name="Youmans B."/>
            <person name="Ayvaz T."/>
            <person name="Ross M."/>
            <person name="Santibanez J."/>
            <person name="Aqrawi P."/>
            <person name="Gross S."/>
            <person name="Joshi V."/>
            <person name="Fowler G."/>
            <person name="Nazareth L."/>
            <person name="Reid J."/>
            <person name="Worley K."/>
            <person name="Petrosino J."/>
            <person name="Highlander S."/>
            <person name="Gibbs R."/>
        </authorList>
    </citation>
    <scope>NUCLEOTIDE SEQUENCE [LARGE SCALE GENOMIC DNA]</scope>
    <source>
        <strain evidence="5 6">ATCC 49175</strain>
    </source>
</reference>
<evidence type="ECO:0000313" key="6">
    <source>
        <dbReference type="Proteomes" id="UP000005926"/>
    </source>
</evidence>
<dbReference type="STRING" id="638301.HMPREF0444_1480"/>
<evidence type="ECO:0000259" key="4">
    <source>
        <dbReference type="PROSITE" id="PS50893"/>
    </source>
</evidence>
<dbReference type="InterPro" id="IPR050153">
    <property type="entry name" value="Metal_Ion_Import_ABC"/>
</dbReference>
<name>C8NHT5_9LACT</name>
<keyword evidence="3 5" id="KW-0067">ATP-binding</keyword>
<evidence type="ECO:0000256" key="2">
    <source>
        <dbReference type="ARBA" id="ARBA00022741"/>
    </source>
</evidence>
<accession>C8NHT5</accession>
<sequence length="253" mass="28914">MLSYPLYKKESLRFRKEKVMSYISVEHLSFSYEQETVLEDISFTVEPGQFVILTGENGAAKSTLVKNILGLLTPKTGKAVIAKKNSNGEKLSIGYAPQQISSFNVGFPSNVYELVASGRYQQGRWFKKLTAEDHEHIERSLKSVGMWDERHKRIGDLSGGQKQRICLARIFATDPDLFVLDEPTAGMDKASRERFYHLLHHACAHHGKAILMVTHEEEALEQYVDKHIHLQRKEDSPWRCFSMVSCKEHSSQE</sequence>
<keyword evidence="1" id="KW-0813">Transport</keyword>
<evidence type="ECO:0000313" key="5">
    <source>
        <dbReference type="EMBL" id="EEW36748.1"/>
    </source>
</evidence>
<dbReference type="InterPro" id="IPR017871">
    <property type="entry name" value="ABC_transporter-like_CS"/>
</dbReference>
<dbReference type="InterPro" id="IPR027417">
    <property type="entry name" value="P-loop_NTPase"/>
</dbReference>
<dbReference type="Proteomes" id="UP000005926">
    <property type="component" value="Unassembled WGS sequence"/>
</dbReference>
<protein>
    <submittedName>
        <fullName evidence="5">ABC transporter, ATP-binding protein</fullName>
    </submittedName>
</protein>
<comment type="caution">
    <text evidence="5">The sequence shown here is derived from an EMBL/GenBank/DDBJ whole genome shotgun (WGS) entry which is preliminary data.</text>
</comment>